<accession>A0A0G4H2M0</accession>
<dbReference type="VEuPathDB" id="CryptoDB:Vbra_22439"/>
<evidence type="ECO:0000313" key="4">
    <source>
        <dbReference type="Proteomes" id="UP000041254"/>
    </source>
</evidence>
<evidence type="ECO:0000256" key="1">
    <source>
        <dbReference type="ARBA" id="ARBA00010272"/>
    </source>
</evidence>
<keyword evidence="4" id="KW-1185">Reference proteome</keyword>
<evidence type="ECO:0000259" key="2">
    <source>
        <dbReference type="Pfam" id="PF01910"/>
    </source>
</evidence>
<dbReference type="PANTHER" id="PTHR33777:SF1">
    <property type="entry name" value="UPF0045 PROTEIN ECM15"/>
    <property type="match status" value="1"/>
</dbReference>
<dbReference type="EMBL" id="CDMY01000961">
    <property type="protein sequence ID" value="CEM37886.1"/>
    <property type="molecule type" value="Genomic_DNA"/>
</dbReference>
<dbReference type="InParanoid" id="A0A0G4H2M0"/>
<gene>
    <name evidence="3" type="ORF">Vbra_22439</name>
</gene>
<protein>
    <recommendedName>
        <fullName evidence="2">Thiamine-binding protein domain-containing protein</fullName>
    </recommendedName>
</protein>
<dbReference type="OrthoDB" id="5587367at2759"/>
<dbReference type="InterPro" id="IPR029756">
    <property type="entry name" value="MTH1187/YkoF-like"/>
</dbReference>
<sequence length="72" mass="7712">MIDEVIDMIKSMSGVKGEVGPMATCVEGSMDQVLEIVKKAHTMLLEKGCSRVLSHVSIDTKKGGVSMASKMK</sequence>
<dbReference type="InterPro" id="IPR002767">
    <property type="entry name" value="Thiamine_BP"/>
</dbReference>
<dbReference type="SUPFAM" id="SSF89957">
    <property type="entry name" value="MTH1187/YkoF-like"/>
    <property type="match status" value="1"/>
</dbReference>
<dbReference type="PANTHER" id="PTHR33777">
    <property type="entry name" value="UPF0045 PROTEIN ECM15"/>
    <property type="match status" value="1"/>
</dbReference>
<dbReference type="AlphaFoldDB" id="A0A0G4H2M0"/>
<reference evidence="3 4" key="1">
    <citation type="submission" date="2014-11" db="EMBL/GenBank/DDBJ databases">
        <authorList>
            <person name="Zhu J."/>
            <person name="Qi W."/>
            <person name="Song R."/>
        </authorList>
    </citation>
    <scope>NUCLEOTIDE SEQUENCE [LARGE SCALE GENOMIC DNA]</scope>
</reference>
<comment type="similarity">
    <text evidence="1">Belongs to the UPF0045 family.</text>
</comment>
<proteinExistence type="inferred from homology"/>
<dbReference type="Proteomes" id="UP000041254">
    <property type="component" value="Unassembled WGS sequence"/>
</dbReference>
<evidence type="ECO:0000313" key="3">
    <source>
        <dbReference type="EMBL" id="CEM37886.1"/>
    </source>
</evidence>
<feature type="domain" description="Thiamine-binding protein" evidence="2">
    <location>
        <begin position="2"/>
        <end position="72"/>
    </location>
</feature>
<dbReference type="InterPro" id="IPR051614">
    <property type="entry name" value="UPF0045_domain"/>
</dbReference>
<organism evidence="3 4">
    <name type="scientific">Vitrella brassicaformis (strain CCMP3155)</name>
    <dbReference type="NCBI Taxonomy" id="1169540"/>
    <lineage>
        <taxon>Eukaryota</taxon>
        <taxon>Sar</taxon>
        <taxon>Alveolata</taxon>
        <taxon>Colpodellida</taxon>
        <taxon>Vitrellaceae</taxon>
        <taxon>Vitrella</taxon>
    </lineage>
</organism>
<dbReference type="Gene3D" id="3.30.70.930">
    <property type="match status" value="1"/>
</dbReference>
<name>A0A0G4H2M0_VITBC</name>
<dbReference type="GO" id="GO:0005829">
    <property type="term" value="C:cytosol"/>
    <property type="evidence" value="ECO:0007669"/>
    <property type="project" value="TreeGrafter"/>
</dbReference>
<dbReference type="Pfam" id="PF01910">
    <property type="entry name" value="Thiamine_BP"/>
    <property type="match status" value="1"/>
</dbReference>